<dbReference type="InterPro" id="IPR000157">
    <property type="entry name" value="TIR_dom"/>
</dbReference>
<dbReference type="Pfam" id="PF13676">
    <property type="entry name" value="TIR_2"/>
    <property type="match status" value="1"/>
</dbReference>
<dbReference type="PROSITE" id="PS50104">
    <property type="entry name" value="TIR"/>
    <property type="match status" value="1"/>
</dbReference>
<dbReference type="Gene3D" id="3.40.50.10140">
    <property type="entry name" value="Toll/interleukin-1 receptor homology (TIR) domain"/>
    <property type="match status" value="1"/>
</dbReference>
<evidence type="ECO:0000259" key="1">
    <source>
        <dbReference type="PROSITE" id="PS50104"/>
    </source>
</evidence>
<reference evidence="2 3" key="1">
    <citation type="submission" date="2024-06" db="EMBL/GenBank/DDBJ databases">
        <title>The Natural Products Discovery Center: Release of the First 8490 Sequenced Strains for Exploring Actinobacteria Biosynthetic Diversity.</title>
        <authorList>
            <person name="Kalkreuter E."/>
            <person name="Kautsar S.A."/>
            <person name="Yang D."/>
            <person name="Bader C.D."/>
            <person name="Teijaro C.N."/>
            <person name="Fluegel L."/>
            <person name="Davis C.M."/>
            <person name="Simpson J.R."/>
            <person name="Lauterbach L."/>
            <person name="Steele A.D."/>
            <person name="Gui C."/>
            <person name="Meng S."/>
            <person name="Li G."/>
            <person name="Viehrig K."/>
            <person name="Ye F."/>
            <person name="Su P."/>
            <person name="Kiefer A.F."/>
            <person name="Nichols A."/>
            <person name="Cepeda A.J."/>
            <person name="Yan W."/>
            <person name="Fan B."/>
            <person name="Jiang Y."/>
            <person name="Adhikari A."/>
            <person name="Zheng C.-J."/>
            <person name="Schuster L."/>
            <person name="Cowan T.M."/>
            <person name="Smanski M.J."/>
            <person name="Chevrette M.G."/>
            <person name="De Carvalho L.P.S."/>
            <person name="Shen B."/>
        </authorList>
    </citation>
    <scope>NUCLEOTIDE SEQUENCE [LARGE SCALE GENOMIC DNA]</scope>
    <source>
        <strain evidence="2 3">NPDC049574</strain>
    </source>
</reference>
<dbReference type="SUPFAM" id="SSF52540">
    <property type="entry name" value="P-loop containing nucleoside triphosphate hydrolases"/>
    <property type="match status" value="1"/>
</dbReference>
<dbReference type="SUPFAM" id="SSF52200">
    <property type="entry name" value="Toll/Interleukin receptor TIR domain"/>
    <property type="match status" value="1"/>
</dbReference>
<proteinExistence type="predicted"/>
<organism evidence="2 3">
    <name type="scientific">Nonomuraea bangladeshensis</name>
    <dbReference type="NCBI Taxonomy" id="404385"/>
    <lineage>
        <taxon>Bacteria</taxon>
        <taxon>Bacillati</taxon>
        <taxon>Actinomycetota</taxon>
        <taxon>Actinomycetes</taxon>
        <taxon>Streptosporangiales</taxon>
        <taxon>Streptosporangiaceae</taxon>
        <taxon>Nonomuraea</taxon>
    </lineage>
</organism>
<evidence type="ECO:0000313" key="3">
    <source>
        <dbReference type="Proteomes" id="UP001552427"/>
    </source>
</evidence>
<dbReference type="RefSeq" id="WP_364458555.1">
    <property type="nucleotide sequence ID" value="NZ_JBFARM010000012.1"/>
</dbReference>
<comment type="caution">
    <text evidence="2">The sequence shown here is derived from an EMBL/GenBank/DDBJ whole genome shotgun (WGS) entry which is preliminary data.</text>
</comment>
<sequence>MGPDEYDVFLSYAGDDREEARALEDALRGAKVRGRPLRVFRDERSIGHHESITRKITEGVLRSAVLLAYYSRAYPTRPACQLELTFAFLLAQRSRTVRGRVLVVNPEDGSDHIEPVELRDLKYRRPPASEPERRRFAEEVAERVAALSGPLGAAASAEPPHWWPGEPLPDREAVHRYAELWRLHSALHAGTSALVAPGPRMGVAVVSGLPGSGKTTLAAQYAQEFAAAFPGGVHWFTLDPEKTGPDLLLDYRRLVRDMAVATAIPLAGVPDDRLLPQVAAHFRGRAEPALWIVDQLPAGISDETVRKLLIPSRYVRTILTCQEDRFTDLGGPVRLGGLTEAEGLALLRDAYGPGEEAEAAALVRDLSGHPHDLRMAGAELRTGRGMISLTEYRHQVAGTADSVLADILRELDIPAWTVLGLASFLAPAPLPRALLSRAAALLHGWSRQETQERLLPALESLTRRCLIAAAGECVSVHARVLRAVPEPARRGCLPAAARAVAEHLTAPEPGPEVVAHARHLVTLENLPADVAETLLSSLAALDERSSPLTARLRERHGDDDPRTRAALLLVTVADHISARTPLPRGRVVPMAAAAVAGLVAGLVIFELTRIGGRGLSVAAGAVAGMACVVVARIRNRSSPPAEVKLTFVVDDESRDVAWKLFVEITTRVSTQPLNDDEGLTREALSSLYGLFATVRDTLKAGRPSVPAGGRTVEQLAITMLNQELRPFLSKWHPRLREFEQAHPDTPEPAWPGNAACRVELQQVQGRIQDYAKQFGELAGVSG</sequence>
<dbReference type="InterPro" id="IPR035897">
    <property type="entry name" value="Toll_tir_struct_dom_sf"/>
</dbReference>
<dbReference type="EMBL" id="JBFARM010000012">
    <property type="protein sequence ID" value="MEV4290918.1"/>
    <property type="molecule type" value="Genomic_DNA"/>
</dbReference>
<dbReference type="Proteomes" id="UP001552427">
    <property type="component" value="Unassembled WGS sequence"/>
</dbReference>
<feature type="domain" description="TIR" evidence="1">
    <location>
        <begin position="4"/>
        <end position="148"/>
    </location>
</feature>
<keyword evidence="3" id="KW-1185">Reference proteome</keyword>
<accession>A0ABV3HEF3</accession>
<name>A0ABV3HEF3_9ACTN</name>
<dbReference type="Gene3D" id="3.40.50.300">
    <property type="entry name" value="P-loop containing nucleotide triphosphate hydrolases"/>
    <property type="match status" value="1"/>
</dbReference>
<protein>
    <submittedName>
        <fullName evidence="2">TIR domain-containing protein</fullName>
    </submittedName>
</protein>
<dbReference type="InterPro" id="IPR027417">
    <property type="entry name" value="P-loop_NTPase"/>
</dbReference>
<evidence type="ECO:0000313" key="2">
    <source>
        <dbReference type="EMBL" id="MEV4290918.1"/>
    </source>
</evidence>
<gene>
    <name evidence="2" type="ORF">AB0K40_35865</name>
</gene>